<dbReference type="AlphaFoldDB" id="A0A7V8SW47"/>
<organism evidence="7 8">
    <name type="scientific">Candidatus Acidiferrum panamense</name>
    <dbReference type="NCBI Taxonomy" id="2741543"/>
    <lineage>
        <taxon>Bacteria</taxon>
        <taxon>Pseudomonadati</taxon>
        <taxon>Acidobacteriota</taxon>
        <taxon>Terriglobia</taxon>
        <taxon>Candidatus Acidiferrales</taxon>
        <taxon>Candidatus Acidiferrum</taxon>
    </lineage>
</organism>
<dbReference type="Proteomes" id="UP000567293">
    <property type="component" value="Unassembled WGS sequence"/>
</dbReference>
<evidence type="ECO:0000256" key="2">
    <source>
        <dbReference type="ARBA" id="ARBA00022630"/>
    </source>
</evidence>
<keyword evidence="8" id="KW-1185">Reference proteome</keyword>
<keyword evidence="2" id="KW-0285">Flavoprotein</keyword>
<dbReference type="Gene3D" id="3.50.50.60">
    <property type="entry name" value="FAD/NAD(P)-binding domain"/>
    <property type="match status" value="2"/>
</dbReference>
<evidence type="ECO:0000313" key="7">
    <source>
        <dbReference type="EMBL" id="MBA0084287.1"/>
    </source>
</evidence>
<comment type="similarity">
    <text evidence="1">Belongs to the GMC oxidoreductase family.</text>
</comment>
<accession>A0A7V8SW47</accession>
<evidence type="ECO:0000256" key="5">
    <source>
        <dbReference type="SAM" id="MobiDB-lite"/>
    </source>
</evidence>
<evidence type="ECO:0000256" key="3">
    <source>
        <dbReference type="ARBA" id="ARBA00022827"/>
    </source>
</evidence>
<evidence type="ECO:0000256" key="1">
    <source>
        <dbReference type="ARBA" id="ARBA00010790"/>
    </source>
</evidence>
<dbReference type="InterPro" id="IPR036188">
    <property type="entry name" value="FAD/NAD-bd_sf"/>
</dbReference>
<reference evidence="7" key="1">
    <citation type="submission" date="2020-06" db="EMBL/GenBank/DDBJ databases">
        <title>Legume-microbial interactions unlock mineral nutrients during tropical forest succession.</title>
        <authorList>
            <person name="Epihov D.Z."/>
        </authorList>
    </citation>
    <scope>NUCLEOTIDE SEQUENCE [LARGE SCALE GENOMIC DNA]</scope>
    <source>
        <strain evidence="7">Pan2503</strain>
    </source>
</reference>
<evidence type="ECO:0000313" key="8">
    <source>
        <dbReference type="Proteomes" id="UP000567293"/>
    </source>
</evidence>
<sequence length="389" mass="42455">PMPPLRTTDYLEHMKAAARSLGWKPFHSPAAINSVPRHGRGSCGYHGYCDRGGCHLRAKNSTCFSTIPEALKTKNLTIFDRAQVTRVVSDNHGRVTGVQYIRDDRDYFQPAKAVLLGSYTYENVRLLLLSKSKAFSNGLANNHGQVGRHYFGHWDAQAGVGVNALFPMDLNVWYGAILSQGVVIDEWADDSFDHAGLGFIGGASMTVNTERHPIAAAATETFGHAPMWGSKWKAWIHENAGRTVSAYLQANSFPYENTYLDLDSEVKDPLGDPVIRVTSGPKENERLAAIYAQDKMEEWFKAAGATAVKKANPGGPRLSTHTYGGTRMGDNPETNVADRWGFAHEAPNLGLLGGSVFGTSGARNPTLTIQALAWRAADHLIKSWKSIAG</sequence>
<keyword evidence="4" id="KW-0560">Oxidoreductase</keyword>
<evidence type="ECO:0000256" key="4">
    <source>
        <dbReference type="ARBA" id="ARBA00023002"/>
    </source>
</evidence>
<dbReference type="GO" id="GO:0016614">
    <property type="term" value="F:oxidoreductase activity, acting on CH-OH group of donors"/>
    <property type="evidence" value="ECO:0007669"/>
    <property type="project" value="InterPro"/>
</dbReference>
<name>A0A7V8SW47_9BACT</name>
<dbReference type="PANTHER" id="PTHR46056:SF12">
    <property type="entry name" value="LONG-CHAIN-ALCOHOL OXIDASE"/>
    <property type="match status" value="1"/>
</dbReference>
<protein>
    <submittedName>
        <fullName evidence="7">GMC family oxidoreductase</fullName>
    </submittedName>
</protein>
<dbReference type="InterPro" id="IPR007867">
    <property type="entry name" value="GMC_OxRtase_C"/>
</dbReference>
<dbReference type="PANTHER" id="PTHR46056">
    <property type="entry name" value="LONG-CHAIN-ALCOHOL OXIDASE"/>
    <property type="match status" value="1"/>
</dbReference>
<feature type="region of interest" description="Disordered" evidence="5">
    <location>
        <begin position="311"/>
        <end position="331"/>
    </location>
</feature>
<proteinExistence type="inferred from homology"/>
<gene>
    <name evidence="7" type="ORF">HRJ53_04760</name>
</gene>
<evidence type="ECO:0000259" key="6">
    <source>
        <dbReference type="Pfam" id="PF05199"/>
    </source>
</evidence>
<feature type="non-terminal residue" evidence="7">
    <location>
        <position position="1"/>
    </location>
</feature>
<dbReference type="Pfam" id="PF05199">
    <property type="entry name" value="GMC_oxred_C"/>
    <property type="match status" value="1"/>
</dbReference>
<comment type="caution">
    <text evidence="7">The sequence shown here is derived from an EMBL/GenBank/DDBJ whole genome shotgun (WGS) entry which is preliminary data.</text>
</comment>
<dbReference type="EMBL" id="JACDQQ010000458">
    <property type="protein sequence ID" value="MBA0084287.1"/>
    <property type="molecule type" value="Genomic_DNA"/>
</dbReference>
<dbReference type="SUPFAM" id="SSF51905">
    <property type="entry name" value="FAD/NAD(P)-binding domain"/>
    <property type="match status" value="1"/>
</dbReference>
<keyword evidence="3" id="KW-0274">FAD</keyword>
<feature type="domain" description="Glucose-methanol-choline oxidoreductase C-terminal" evidence="6">
    <location>
        <begin position="254"/>
        <end position="373"/>
    </location>
</feature>